<name>A0ACC4DFF2_PURLI</name>
<dbReference type="EMBL" id="JBGNUJ010000010">
    <property type="protein sequence ID" value="KAL3954798.1"/>
    <property type="molecule type" value="Genomic_DNA"/>
</dbReference>
<accession>A0ACC4DFF2</accession>
<dbReference type="Proteomes" id="UP001638806">
    <property type="component" value="Unassembled WGS sequence"/>
</dbReference>
<protein>
    <submittedName>
        <fullName evidence="1">Uncharacterized protein</fullName>
    </submittedName>
</protein>
<evidence type="ECO:0000313" key="2">
    <source>
        <dbReference type="Proteomes" id="UP001638806"/>
    </source>
</evidence>
<keyword evidence="2" id="KW-1185">Reference proteome</keyword>
<reference evidence="1" key="1">
    <citation type="submission" date="2024-12" db="EMBL/GenBank/DDBJ databases">
        <title>Comparative genomics and development of molecular markers within Purpureocillium lilacinum and among Purpureocillium species.</title>
        <authorList>
            <person name="Yeh Z.-Y."/>
            <person name="Ni N.-T."/>
            <person name="Lo P.-H."/>
            <person name="Mushyakhwo K."/>
            <person name="Lin C.-F."/>
            <person name="Nai Y.-S."/>
        </authorList>
    </citation>
    <scope>NUCLEOTIDE SEQUENCE</scope>
    <source>
        <strain evidence="1">NCHU-NPUST-175</strain>
    </source>
</reference>
<organism evidence="1 2">
    <name type="scientific">Purpureocillium lilacinum</name>
    <name type="common">Paecilomyces lilacinus</name>
    <dbReference type="NCBI Taxonomy" id="33203"/>
    <lineage>
        <taxon>Eukaryota</taxon>
        <taxon>Fungi</taxon>
        <taxon>Dikarya</taxon>
        <taxon>Ascomycota</taxon>
        <taxon>Pezizomycotina</taxon>
        <taxon>Sordariomycetes</taxon>
        <taxon>Hypocreomycetidae</taxon>
        <taxon>Hypocreales</taxon>
        <taxon>Ophiocordycipitaceae</taxon>
        <taxon>Purpureocillium</taxon>
    </lineage>
</organism>
<gene>
    <name evidence="1" type="ORF">ACCO45_010361</name>
</gene>
<sequence length="353" mass="37981">MLAPAIGCPDGIAFRGGCPRVFPFWRWASSRLCVQRSGFHRLLQGSCFQGPVGRYLTEVASVPEQPAGPHRRRSLVAATRPVSPASPARFRGTTHANRSALPFRIQPPLPAAASPRPRTGPSSDVGQDHLTTPPPSLASISLRGARRRSPGTRAARPPQQHPGSHGCVRAGRGQYSSLARRTALPPFVPEPSLLNLAQPTTRPPTASPQQPPSTRSRWPFDSSASSLVALGDGDDAAESERPALETKKEPWWDSTSRPPPSKLHQPNTDRQPGSLSAAGTLARARPSRLFRFRRISHTFARRPALAPGHNTNPAACSLSAADRHKTTAIYQSSTENAPLFPELAPPPACPPWP</sequence>
<proteinExistence type="predicted"/>
<evidence type="ECO:0000313" key="1">
    <source>
        <dbReference type="EMBL" id="KAL3954798.1"/>
    </source>
</evidence>
<comment type="caution">
    <text evidence="1">The sequence shown here is derived from an EMBL/GenBank/DDBJ whole genome shotgun (WGS) entry which is preliminary data.</text>
</comment>